<dbReference type="Proteomes" id="UP000502917">
    <property type="component" value="Segment"/>
</dbReference>
<proteinExistence type="predicted"/>
<sequence length="50" mass="5798">MSKETPSQDSNSEWLDKTYNDMVEKGNDYSPDITDMLWTAAKKQAQQDQQ</sequence>
<dbReference type="EMBL" id="JF974306">
    <property type="protein sequence ID" value="AGF91422.1"/>
    <property type="molecule type" value="Genomic_DNA"/>
</dbReference>
<name>M1PX38_9CAUD</name>
<organism evidence="1 2">
    <name type="scientific">Cyanophage P-SS1</name>
    <dbReference type="NCBI Taxonomy" id="889957"/>
    <lineage>
        <taxon>Viruses</taxon>
        <taxon>Duplodnaviria</taxon>
        <taxon>Heunggongvirae</taxon>
        <taxon>Uroviricota</taxon>
        <taxon>Caudoviricetes</taxon>
        <taxon>Pantevenvirales</taxon>
        <taxon>Kyanoviridae</taxon>
        <taxon>Ronodorvirus</taxon>
        <taxon>Ronodorvirus ssm4</taxon>
    </lineage>
</organism>
<reference evidence="1 2" key="1">
    <citation type="submission" date="2010-12" db="EMBL/GenBank/DDBJ databases">
        <title>The Genome Sequence of Cyanophage P-SS1.</title>
        <authorList>
            <consortium name="The Broad Institute Genome Sequencing Platform"/>
            <person name="Henn M.R."/>
            <person name="Sullivan M.S."/>
            <person name="Osburne M.S."/>
            <person name="Levin J."/>
            <person name="Malboeuf C."/>
            <person name="Casali M."/>
            <person name="Russ C."/>
            <person name="Lennon N."/>
            <person name="Chapman S.B."/>
            <person name="Erlich R."/>
            <person name="Young S.K."/>
            <person name="Yandava C."/>
            <person name="Zeng Q."/>
            <person name="Alvarado L."/>
            <person name="Anderson S."/>
            <person name="Berlin A."/>
            <person name="Chen Z."/>
            <person name="Freedman E."/>
            <person name="Gellesch M."/>
            <person name="Goldberg J."/>
            <person name="Green L."/>
            <person name="Griggs A."/>
            <person name="Gujja S."/>
            <person name="Heilman E.R."/>
            <person name="Heiman D."/>
            <person name="Hollinger A."/>
            <person name="Howarth C."/>
            <person name="Larson L."/>
            <person name="Mehta T."/>
            <person name="Pearson M."/>
            <person name="Roberts A."/>
            <person name="Ryan E."/>
            <person name="Saif S."/>
            <person name="Shea T."/>
            <person name="Shenoy N."/>
            <person name="Sisk P."/>
            <person name="Stolte C."/>
            <person name="Sykes S."/>
            <person name="White J."/>
            <person name="Yu Q."/>
            <person name="Coleman M.L."/>
            <person name="Huang K.H."/>
            <person name="Weigele P.R."/>
            <person name="DeFrancesco A.S."/>
            <person name="Kern S.E."/>
            <person name="Thompson L.R."/>
            <person name="Fu R."/>
            <person name="Hombeck B."/>
            <person name="Chisholm S.W."/>
            <person name="Haas B."/>
            <person name="Nusbaum C."/>
            <person name="Birren B."/>
        </authorList>
    </citation>
    <scope>NUCLEOTIDE SEQUENCE [LARGE SCALE GENOMIC DNA]</scope>
    <source>
        <strain evidence="1 2">P-SS1</strain>
    </source>
</reference>
<gene>
    <name evidence="1" type="ORF">CPYG_00127</name>
</gene>
<protein>
    <submittedName>
        <fullName evidence="1">Uncharacterized protein</fullName>
    </submittedName>
</protein>
<evidence type="ECO:0000313" key="2">
    <source>
        <dbReference type="Proteomes" id="UP000502917"/>
    </source>
</evidence>
<evidence type="ECO:0000313" key="1">
    <source>
        <dbReference type="EMBL" id="AGF91422.1"/>
    </source>
</evidence>
<accession>M1PX38</accession>